<name>A0A0D0BN74_9AGAR</name>
<feature type="domain" description="EF-hand" evidence="5">
    <location>
        <begin position="672"/>
        <end position="707"/>
    </location>
</feature>
<evidence type="ECO:0008006" key="8">
    <source>
        <dbReference type="Google" id="ProtNLM"/>
    </source>
</evidence>
<dbReference type="Gene3D" id="1.10.238.10">
    <property type="entry name" value="EF-hand"/>
    <property type="match status" value="1"/>
</dbReference>
<dbReference type="AlphaFoldDB" id="A0A0D0BN74"/>
<proteinExistence type="predicted"/>
<dbReference type="GO" id="GO:0005096">
    <property type="term" value="F:GTPase activator activity"/>
    <property type="evidence" value="ECO:0007669"/>
    <property type="project" value="UniProtKB-KW"/>
</dbReference>
<organism evidence="6 7">
    <name type="scientific">Collybiopsis luxurians FD-317 M1</name>
    <dbReference type="NCBI Taxonomy" id="944289"/>
    <lineage>
        <taxon>Eukaryota</taxon>
        <taxon>Fungi</taxon>
        <taxon>Dikarya</taxon>
        <taxon>Basidiomycota</taxon>
        <taxon>Agaricomycotina</taxon>
        <taxon>Agaricomycetes</taxon>
        <taxon>Agaricomycetidae</taxon>
        <taxon>Agaricales</taxon>
        <taxon>Marasmiineae</taxon>
        <taxon>Omphalotaceae</taxon>
        <taxon>Collybiopsis</taxon>
        <taxon>Collybiopsis luxurians</taxon>
    </lineage>
</organism>
<keyword evidence="1" id="KW-0343">GTPase activation</keyword>
<dbReference type="Gene3D" id="1.10.472.80">
    <property type="entry name" value="Ypt/Rab-GAP domain of gyp1p, domain 3"/>
    <property type="match status" value="1"/>
</dbReference>
<dbReference type="InterPro" id="IPR050302">
    <property type="entry name" value="Rab_GAP_TBC_domain"/>
</dbReference>
<dbReference type="PANTHER" id="PTHR47219:SF20">
    <property type="entry name" value="TBC1 DOMAIN FAMILY MEMBER 2B"/>
    <property type="match status" value="1"/>
</dbReference>
<reference evidence="6 7" key="1">
    <citation type="submission" date="2014-04" db="EMBL/GenBank/DDBJ databases">
        <title>Evolutionary Origins and Diversification of the Mycorrhizal Mutualists.</title>
        <authorList>
            <consortium name="DOE Joint Genome Institute"/>
            <consortium name="Mycorrhizal Genomics Consortium"/>
            <person name="Kohler A."/>
            <person name="Kuo A."/>
            <person name="Nagy L.G."/>
            <person name="Floudas D."/>
            <person name="Copeland A."/>
            <person name="Barry K.W."/>
            <person name="Cichocki N."/>
            <person name="Veneault-Fourrey C."/>
            <person name="LaButti K."/>
            <person name="Lindquist E.A."/>
            <person name="Lipzen A."/>
            <person name="Lundell T."/>
            <person name="Morin E."/>
            <person name="Murat C."/>
            <person name="Riley R."/>
            <person name="Ohm R."/>
            <person name="Sun H."/>
            <person name="Tunlid A."/>
            <person name="Henrissat B."/>
            <person name="Grigoriev I.V."/>
            <person name="Hibbett D.S."/>
            <person name="Martin F."/>
        </authorList>
    </citation>
    <scope>NUCLEOTIDE SEQUENCE [LARGE SCALE GENOMIC DNA]</scope>
    <source>
        <strain evidence="6 7">FD-317 M1</strain>
    </source>
</reference>
<evidence type="ECO:0000313" key="7">
    <source>
        <dbReference type="Proteomes" id="UP000053593"/>
    </source>
</evidence>
<dbReference type="Pfam" id="PF02893">
    <property type="entry name" value="GRAM"/>
    <property type="match status" value="1"/>
</dbReference>
<dbReference type="SUPFAM" id="SSF47923">
    <property type="entry name" value="Ypt/Rab-GAP domain of gyp1p"/>
    <property type="match status" value="2"/>
</dbReference>
<keyword evidence="7" id="KW-1185">Reference proteome</keyword>
<dbReference type="FunFam" id="1.10.472.80:FF:000051">
    <property type="entry name" value="Probable MDR1-Mac1p interacting protein"/>
    <property type="match status" value="1"/>
</dbReference>
<dbReference type="InterPro" id="IPR004182">
    <property type="entry name" value="GRAM"/>
</dbReference>
<evidence type="ECO:0000313" key="6">
    <source>
        <dbReference type="EMBL" id="KIK50934.1"/>
    </source>
</evidence>
<feature type="compositionally biased region" description="Basic and acidic residues" evidence="3">
    <location>
        <begin position="861"/>
        <end position="870"/>
    </location>
</feature>
<dbReference type="SMART" id="SM00164">
    <property type="entry name" value="TBC"/>
    <property type="match status" value="1"/>
</dbReference>
<dbReference type="GO" id="GO:0005509">
    <property type="term" value="F:calcium ion binding"/>
    <property type="evidence" value="ECO:0007669"/>
    <property type="project" value="InterPro"/>
</dbReference>
<evidence type="ECO:0000256" key="3">
    <source>
        <dbReference type="SAM" id="MobiDB-lite"/>
    </source>
</evidence>
<feature type="region of interest" description="Disordered" evidence="3">
    <location>
        <begin position="166"/>
        <end position="190"/>
    </location>
</feature>
<dbReference type="Pfam" id="PF00566">
    <property type="entry name" value="RabGAP-TBC"/>
    <property type="match status" value="1"/>
</dbReference>
<feature type="region of interest" description="Disordered" evidence="3">
    <location>
        <begin position="741"/>
        <end position="767"/>
    </location>
</feature>
<feature type="compositionally biased region" description="Acidic residues" evidence="3">
    <location>
        <begin position="966"/>
        <end position="982"/>
    </location>
</feature>
<keyword evidence="2" id="KW-0106">Calcium</keyword>
<evidence type="ECO:0000259" key="4">
    <source>
        <dbReference type="PROSITE" id="PS50086"/>
    </source>
</evidence>
<dbReference type="GO" id="GO:0031267">
    <property type="term" value="F:small GTPase binding"/>
    <property type="evidence" value="ECO:0007669"/>
    <property type="project" value="TreeGrafter"/>
</dbReference>
<dbReference type="InterPro" id="IPR011992">
    <property type="entry name" value="EF-hand-dom_pair"/>
</dbReference>
<sequence length="1017" mass="112649">MSTISTALRNFKEPTKEQITQNFFSLPSVPAGKDVGGVEKMDINAVLSLGAAGEEDAYAGKLYLMAPYLAFSSLDKKSVRFTIPLSTIRRVERLNARAGIYALSLSLWHGGKIIVQLTSLRPTADLFSSLLRDALKIELERGRMKAVKGFVKTCYSEVLISSAAPSQAEEKDEANNADGGVISESSESSFHGGLGLRFKFPGDPKKLREASKIKLWTTYLKTHGRNLTLLRYPQCTRLVQVGLPNRLRGEMWETLSGSIFLRYSNPGLYHDLLEKNTGRTTTSTEDIEKDLHRSLPEYAGYQSEEGIGALRRVLQAYSFKNPELGYCQAMNILAAAILIYMSEEQAFWLLEVLCDRLLPGYYAPSMHGTLLDQRVFESLVQRCLPIIHDHFTAVDVQLSVASLPWFLSLYINSMPMVFAFRIVDCFFCMGPKVLFQVGLPILKINGEKLLQIQDDGGFLNLMRDYFASLGDSAHPNSSDPRARAITRFQELLLVSFREFSVITDDLILSERKRFRNEIINSIEMFSKRSAIRGLRSLGRFGKDQVGLVYDALYQAMCVVPPPPPTTTTVGMVGKGTSTAGQVPTGTLLNEGQVEEKPETRIELKTFQYFLSEIATWARDEKIVRNGFQQRVDREVAEHEFIDRLFFYWDTSCCGALSFQDLVSGLDGVMFNDLMENIEWFFNLHDKNKDGFLTKDEVLTVSESFLFIFRFEVGDAYLGAVSRFMTNAFEYGDALLADGPDGPGTGATIQSGEPGVDGEPRSPLPSAIPNNQPYLNLATFRMVVLADEILESFFETDLSASFRLDPVADLELPTSNSGLLGEFWSTIATDTNKKMFNMFTDEIGKTIGRHQVIHRPSIGRYKSLEEPKARESLLSPGMRHSESKSSLRSATSSSSLRPPPSPSSQSKVLPPAPGAGGTATTITTTTTTQSKSSQQQQSPPSAVGYSPIVQAANAALLSRPAFTIDDAKDEDEEDGEDDLETGDQVMDEVDAFLEAHDSGLSDADKEVAKDLLKAEPVK</sequence>
<feature type="compositionally biased region" description="Low complexity" evidence="3">
    <location>
        <begin position="917"/>
        <end position="941"/>
    </location>
</feature>
<accession>A0A0D0BN74</accession>
<feature type="compositionally biased region" description="Low complexity" evidence="3">
    <location>
        <begin position="885"/>
        <end position="895"/>
    </location>
</feature>
<dbReference type="Gene3D" id="1.10.8.270">
    <property type="entry name" value="putative rabgap domain of human tbc1 domain family member 14 like domains"/>
    <property type="match status" value="1"/>
</dbReference>
<evidence type="ECO:0000256" key="2">
    <source>
        <dbReference type="ARBA" id="ARBA00022837"/>
    </source>
</evidence>
<gene>
    <name evidence="6" type="ORF">GYMLUDRAFT_50893</name>
</gene>
<dbReference type="OrthoDB" id="17687at2759"/>
<dbReference type="PROSITE" id="PS00018">
    <property type="entry name" value="EF_HAND_1"/>
    <property type="match status" value="1"/>
</dbReference>
<feature type="region of interest" description="Disordered" evidence="3">
    <location>
        <begin position="957"/>
        <end position="982"/>
    </location>
</feature>
<feature type="domain" description="Rab-GAP TBC" evidence="4">
    <location>
        <begin position="242"/>
        <end position="430"/>
    </location>
</feature>
<dbReference type="FunFam" id="1.10.8.270:FF:000015">
    <property type="entry name" value="GTPase activating protein (Gyp2)"/>
    <property type="match status" value="1"/>
</dbReference>
<dbReference type="InterPro" id="IPR018247">
    <property type="entry name" value="EF_Hand_1_Ca_BS"/>
</dbReference>
<dbReference type="InterPro" id="IPR000195">
    <property type="entry name" value="Rab-GAP-TBC_dom"/>
</dbReference>
<protein>
    <recommendedName>
        <fullName evidence="8">Rab-GAP TBC domain-containing protein</fullName>
    </recommendedName>
</protein>
<evidence type="ECO:0000259" key="5">
    <source>
        <dbReference type="PROSITE" id="PS50222"/>
    </source>
</evidence>
<dbReference type="PANTHER" id="PTHR47219">
    <property type="entry name" value="RAB GTPASE-ACTIVATING PROTEIN 1-LIKE"/>
    <property type="match status" value="1"/>
</dbReference>
<feature type="region of interest" description="Disordered" evidence="3">
    <location>
        <begin position="857"/>
        <end position="943"/>
    </location>
</feature>
<dbReference type="SUPFAM" id="SSF47473">
    <property type="entry name" value="EF-hand"/>
    <property type="match status" value="1"/>
</dbReference>
<evidence type="ECO:0000256" key="1">
    <source>
        <dbReference type="ARBA" id="ARBA00022468"/>
    </source>
</evidence>
<dbReference type="Proteomes" id="UP000053593">
    <property type="component" value="Unassembled WGS sequence"/>
</dbReference>
<dbReference type="EMBL" id="KN834878">
    <property type="protein sequence ID" value="KIK50934.1"/>
    <property type="molecule type" value="Genomic_DNA"/>
</dbReference>
<dbReference type="PROSITE" id="PS50222">
    <property type="entry name" value="EF_HAND_2"/>
    <property type="match status" value="1"/>
</dbReference>
<dbReference type="PROSITE" id="PS50086">
    <property type="entry name" value="TBC_RABGAP"/>
    <property type="match status" value="1"/>
</dbReference>
<dbReference type="HOGENOM" id="CLU_003538_0_0_1"/>
<dbReference type="InterPro" id="IPR002048">
    <property type="entry name" value="EF_hand_dom"/>
</dbReference>
<dbReference type="InterPro" id="IPR035969">
    <property type="entry name" value="Rab-GAP_TBC_sf"/>
</dbReference>